<dbReference type="AlphaFoldDB" id="A0A937I6N6"/>
<evidence type="ECO:0000259" key="9">
    <source>
        <dbReference type="Pfam" id="PF01618"/>
    </source>
</evidence>
<reference evidence="10" key="1">
    <citation type="submission" date="2020-10" db="EMBL/GenBank/DDBJ databases">
        <title>Microbiome of the Black Sea water column analyzed by genome centric metagenomics.</title>
        <authorList>
            <person name="Cabello-Yeves P.J."/>
            <person name="Callieri C."/>
            <person name="Picazo A."/>
            <person name="Mehrshad M."/>
            <person name="Haro-Moreno J.M."/>
            <person name="Roda-Garcia J."/>
            <person name="Dzembekova N."/>
            <person name="Slabakova V."/>
            <person name="Slabakova N."/>
            <person name="Moncheva S."/>
            <person name="Rodriguez-Valera F."/>
        </authorList>
    </citation>
    <scope>NUCLEOTIDE SEQUENCE</scope>
    <source>
        <strain evidence="10">BS307-5m-G49</strain>
    </source>
</reference>
<protein>
    <submittedName>
        <fullName evidence="10">MotA/TolQ/ExbB proton channel family protein</fullName>
    </submittedName>
</protein>
<evidence type="ECO:0000256" key="8">
    <source>
        <dbReference type="SAM" id="SignalP"/>
    </source>
</evidence>
<feature type="transmembrane region" description="Helical" evidence="7">
    <location>
        <begin position="362"/>
        <end position="384"/>
    </location>
</feature>
<dbReference type="PANTHER" id="PTHR30625:SF11">
    <property type="entry name" value="MOTA_TOLQ_EXBB PROTON CHANNEL DOMAIN-CONTAINING PROTEIN"/>
    <property type="match status" value="1"/>
</dbReference>
<dbReference type="Pfam" id="PF01618">
    <property type="entry name" value="MotA_ExbB"/>
    <property type="match status" value="1"/>
</dbReference>
<keyword evidence="4 7" id="KW-1133">Transmembrane helix</keyword>
<comment type="similarity">
    <text evidence="6">Belongs to the exbB/tolQ family.</text>
</comment>
<feature type="chain" id="PRO_5037462237" evidence="8">
    <location>
        <begin position="20"/>
        <end position="457"/>
    </location>
</feature>
<keyword evidence="8" id="KW-0732">Signal</keyword>
<evidence type="ECO:0000256" key="5">
    <source>
        <dbReference type="ARBA" id="ARBA00023136"/>
    </source>
</evidence>
<feature type="transmembrane region" description="Helical" evidence="7">
    <location>
        <begin position="404"/>
        <end position="428"/>
    </location>
</feature>
<keyword evidence="5 7" id="KW-0472">Membrane</keyword>
<comment type="caution">
    <text evidence="10">The sequence shown here is derived from an EMBL/GenBank/DDBJ whole genome shotgun (WGS) entry which is preliminary data.</text>
</comment>
<dbReference type="InterPro" id="IPR002898">
    <property type="entry name" value="MotA_ExbB_proton_chnl"/>
</dbReference>
<dbReference type="GO" id="GO:0005886">
    <property type="term" value="C:plasma membrane"/>
    <property type="evidence" value="ECO:0007669"/>
    <property type="project" value="UniProtKB-SubCell"/>
</dbReference>
<feature type="transmembrane region" description="Helical" evidence="7">
    <location>
        <begin position="280"/>
        <end position="302"/>
    </location>
</feature>
<keyword evidence="6" id="KW-0813">Transport</keyword>
<keyword evidence="2" id="KW-1003">Cell membrane</keyword>
<organism evidence="10 11">
    <name type="scientific">SAR86 cluster bacterium</name>
    <dbReference type="NCBI Taxonomy" id="2030880"/>
    <lineage>
        <taxon>Bacteria</taxon>
        <taxon>Pseudomonadati</taxon>
        <taxon>Pseudomonadota</taxon>
        <taxon>Gammaproteobacteria</taxon>
        <taxon>SAR86 cluster</taxon>
    </lineage>
</organism>
<evidence type="ECO:0000256" key="4">
    <source>
        <dbReference type="ARBA" id="ARBA00022989"/>
    </source>
</evidence>
<keyword evidence="6" id="KW-0653">Protein transport</keyword>
<evidence type="ECO:0000313" key="11">
    <source>
        <dbReference type="Proteomes" id="UP000744438"/>
    </source>
</evidence>
<evidence type="ECO:0000256" key="1">
    <source>
        <dbReference type="ARBA" id="ARBA00004651"/>
    </source>
</evidence>
<dbReference type="Proteomes" id="UP000744438">
    <property type="component" value="Unassembled WGS sequence"/>
</dbReference>
<sequence>MKSKLLIIVFALFLPFSFAQEEKPDTALSLEQLLELVQQGKFAESEEATEREQKFARERSRQATLLANAKAERSRLEAIATELESRFEANDAKLVVLEEQLKTRLGSLYETFGHLQGVASDTQQQFESAVTSGQFGQDREIFLKDLSKRMGEGISLASIEELERLWYELQRELIASGNVQKFQATVVDNEGQTSQQNVVRVGNFNAVTEGQYLTYLPARGAYETLPKQPGRYLGGTYDVHDTSTGFVEFAVDPTGPQGGALLTNLISLPSFFEQIQYGRITGYTIILLFLLATGIFGWRTYILFNLDKNVKKEASGSKQGNNPLSRIFDVAEQNKGSDVETLELKLAEQILVERASIDTGIWLVRLISVVAPLLGLFGTITGMINTFQAITLFGTGDPKTMANGISEALVTTMLGLMTAIPATFMAAIMANYAKNILTVLEEQSTGMIAAASEENKA</sequence>
<keyword evidence="3 7" id="KW-0812">Transmembrane</keyword>
<proteinExistence type="inferred from homology"/>
<name>A0A937I6N6_9GAMM</name>
<dbReference type="InterPro" id="IPR017270">
    <property type="entry name" value="MotA/TolQ/ExbB-rel"/>
</dbReference>
<evidence type="ECO:0000256" key="7">
    <source>
        <dbReference type="SAM" id="Phobius"/>
    </source>
</evidence>
<dbReference type="PIRSF" id="PIRSF037714">
    <property type="entry name" value="TolR"/>
    <property type="match status" value="1"/>
</dbReference>
<gene>
    <name evidence="10" type="ORF">ISQ63_00670</name>
</gene>
<dbReference type="PANTHER" id="PTHR30625">
    <property type="entry name" value="PROTEIN TOLQ"/>
    <property type="match status" value="1"/>
</dbReference>
<feature type="domain" description="MotA/TolQ/ExbB proton channel" evidence="9">
    <location>
        <begin position="321"/>
        <end position="441"/>
    </location>
</feature>
<dbReference type="GO" id="GO:0017038">
    <property type="term" value="P:protein import"/>
    <property type="evidence" value="ECO:0007669"/>
    <property type="project" value="TreeGrafter"/>
</dbReference>
<dbReference type="InterPro" id="IPR050790">
    <property type="entry name" value="ExbB/TolQ_transport"/>
</dbReference>
<accession>A0A937I6N6</accession>
<feature type="signal peptide" evidence="8">
    <location>
        <begin position="1"/>
        <end position="19"/>
    </location>
</feature>
<comment type="subcellular location">
    <subcellularLocation>
        <location evidence="1">Cell membrane</location>
        <topology evidence="1">Multi-pass membrane protein</topology>
    </subcellularLocation>
    <subcellularLocation>
        <location evidence="6">Membrane</location>
        <topology evidence="6">Multi-pass membrane protein</topology>
    </subcellularLocation>
</comment>
<evidence type="ECO:0000256" key="3">
    <source>
        <dbReference type="ARBA" id="ARBA00022692"/>
    </source>
</evidence>
<dbReference type="EMBL" id="JADHQC010000002">
    <property type="protein sequence ID" value="MBL6811376.1"/>
    <property type="molecule type" value="Genomic_DNA"/>
</dbReference>
<evidence type="ECO:0000313" key="10">
    <source>
        <dbReference type="EMBL" id="MBL6811376.1"/>
    </source>
</evidence>
<evidence type="ECO:0000256" key="6">
    <source>
        <dbReference type="RuleBase" id="RU004057"/>
    </source>
</evidence>
<evidence type="ECO:0000256" key="2">
    <source>
        <dbReference type="ARBA" id="ARBA00022475"/>
    </source>
</evidence>